<proteinExistence type="predicted"/>
<dbReference type="SUPFAM" id="SSF53474">
    <property type="entry name" value="alpha/beta-Hydrolases"/>
    <property type="match status" value="1"/>
</dbReference>
<dbReference type="InterPro" id="IPR000073">
    <property type="entry name" value="AB_hydrolase_1"/>
</dbReference>
<dbReference type="Pfam" id="PF12697">
    <property type="entry name" value="Abhydrolase_6"/>
    <property type="match status" value="1"/>
</dbReference>
<dbReference type="EMBL" id="MWIH01000002">
    <property type="protein sequence ID" value="OQO95135.1"/>
    <property type="molecule type" value="Genomic_DNA"/>
</dbReference>
<evidence type="ECO:0000313" key="3">
    <source>
        <dbReference type="Proteomes" id="UP000192591"/>
    </source>
</evidence>
<dbReference type="GO" id="GO:0016787">
    <property type="term" value="F:hydrolase activity"/>
    <property type="evidence" value="ECO:0007669"/>
    <property type="project" value="UniProtKB-KW"/>
</dbReference>
<evidence type="ECO:0000259" key="1">
    <source>
        <dbReference type="Pfam" id="PF12697"/>
    </source>
</evidence>
<keyword evidence="2" id="KW-0378">Hydrolase</keyword>
<organism evidence="2 3">
    <name type="scientific">Saccharomonospora piscinae</name>
    <dbReference type="NCBI Taxonomy" id="687388"/>
    <lineage>
        <taxon>Bacteria</taxon>
        <taxon>Bacillati</taxon>
        <taxon>Actinomycetota</taxon>
        <taxon>Actinomycetes</taxon>
        <taxon>Pseudonocardiales</taxon>
        <taxon>Pseudonocardiaceae</taxon>
        <taxon>Saccharomonospora</taxon>
    </lineage>
</organism>
<sequence length="305" mass="31937">MTNTSTARPQGRSIYRSESGRLAVTGWCREQLTTWPLPHERHRLTALGADTHVVEAGPGDRQSGGAGTVVYVPGTNVSVAAQFPLVSALAARGRVVAVDVPGQPGLSDGARIPSSGRLAWYGRWLAEVIDAVADHGPVTVLGHSLGSAITMACPSPRVRHQVLVSPAGLVSLRVTPSVALVSTAWVLRRREADSERLLRLMHAHGHPPRAELVEWMTLVGRHVRSSADPGRAPVGRPDVSRTVLSGGADVFLPPARVAPAVSRALGSPLRVLDGAGHFVVDERPEELAALATAPRPGSGGVVAAS</sequence>
<evidence type="ECO:0000313" key="2">
    <source>
        <dbReference type="EMBL" id="OQO95135.1"/>
    </source>
</evidence>
<dbReference type="InterPro" id="IPR029058">
    <property type="entry name" value="AB_hydrolase_fold"/>
</dbReference>
<protein>
    <submittedName>
        <fullName evidence="2">Alpha/beta hydrolase</fullName>
    </submittedName>
</protein>
<comment type="caution">
    <text evidence="2">The sequence shown here is derived from an EMBL/GenBank/DDBJ whole genome shotgun (WGS) entry which is preliminary data.</text>
</comment>
<keyword evidence="3" id="KW-1185">Reference proteome</keyword>
<dbReference type="STRING" id="1962155.B1813_01250"/>
<reference evidence="2 3" key="1">
    <citation type="submission" date="2017-02" db="EMBL/GenBank/DDBJ databases">
        <title>Draft genome of Saccharomonospora sp. 154.</title>
        <authorList>
            <person name="Alonso-Carmona G.S."/>
            <person name="De La Haba R."/>
            <person name="Vera-Gargallo B."/>
            <person name="Sandoval-Trujillo A.H."/>
            <person name="Ramirez-Duran N."/>
            <person name="Ventosa A."/>
        </authorList>
    </citation>
    <scope>NUCLEOTIDE SEQUENCE [LARGE SCALE GENOMIC DNA]</scope>
    <source>
        <strain evidence="2 3">LRS4.154</strain>
    </source>
</reference>
<dbReference type="AlphaFoldDB" id="A0A1V9ADD1"/>
<name>A0A1V9ADD1_SACPI</name>
<feature type="domain" description="AB hydrolase-1" evidence="1">
    <location>
        <begin position="69"/>
        <end position="289"/>
    </location>
</feature>
<dbReference type="Gene3D" id="3.40.50.1820">
    <property type="entry name" value="alpha/beta hydrolase"/>
    <property type="match status" value="1"/>
</dbReference>
<accession>A0A1V9ADD1</accession>
<dbReference type="RefSeq" id="WP_176218199.1">
    <property type="nucleotide sequence ID" value="NZ_MWIH01000002.1"/>
</dbReference>
<gene>
    <name evidence="2" type="ORF">B1813_01250</name>
</gene>
<dbReference type="Proteomes" id="UP000192591">
    <property type="component" value="Unassembled WGS sequence"/>
</dbReference>